<dbReference type="RefSeq" id="WP_058679074.1">
    <property type="nucleotide sequence ID" value="NZ_AAXMGC020000001.1"/>
</dbReference>
<dbReference type="SUPFAM" id="SSF52172">
    <property type="entry name" value="CheY-like"/>
    <property type="match status" value="1"/>
</dbReference>
<dbReference type="InterPro" id="IPR052016">
    <property type="entry name" value="Bact_Sigma-Reg"/>
</dbReference>
<dbReference type="AlphaFoldDB" id="A0AA42UCX8"/>
<dbReference type="Gene3D" id="3.60.40.10">
    <property type="entry name" value="PPM-type phosphatase domain"/>
    <property type="match status" value="1"/>
</dbReference>
<evidence type="ECO:0000313" key="4">
    <source>
        <dbReference type="EMBL" id="MDH0195185.1"/>
    </source>
</evidence>
<dbReference type="InterPro" id="IPR011006">
    <property type="entry name" value="CheY-like_superfamily"/>
</dbReference>
<evidence type="ECO:0000313" key="6">
    <source>
        <dbReference type="Proteomes" id="UP001161707"/>
    </source>
</evidence>
<dbReference type="Pfam" id="PF07228">
    <property type="entry name" value="SpoIIE"/>
    <property type="match status" value="1"/>
</dbReference>
<dbReference type="InterPro" id="IPR001789">
    <property type="entry name" value="Sig_transdc_resp-reg_receiver"/>
</dbReference>
<dbReference type="GO" id="GO:0016791">
    <property type="term" value="F:phosphatase activity"/>
    <property type="evidence" value="ECO:0007669"/>
    <property type="project" value="TreeGrafter"/>
</dbReference>
<feature type="domain" description="Response regulatory" evidence="3">
    <location>
        <begin position="5"/>
        <end position="121"/>
    </location>
</feature>
<dbReference type="EMBL" id="JAOCIY010000053">
    <property type="protein sequence ID" value="MDH1481222.1"/>
    <property type="molecule type" value="Genomic_DNA"/>
</dbReference>
<dbReference type="PANTHER" id="PTHR43156:SF2">
    <property type="entry name" value="STAGE II SPORULATION PROTEIN E"/>
    <property type="match status" value="1"/>
</dbReference>
<comment type="caution">
    <text evidence="5">The sequence shown here is derived from an EMBL/GenBank/DDBJ whole genome shotgun (WGS) entry which is preliminary data.</text>
</comment>
<evidence type="ECO:0000256" key="2">
    <source>
        <dbReference type="PROSITE-ProRule" id="PRU00169"/>
    </source>
</evidence>
<dbReference type="PROSITE" id="PS50110">
    <property type="entry name" value="RESPONSE_REGULATORY"/>
    <property type="match status" value="1"/>
</dbReference>
<dbReference type="CDD" id="cd17546">
    <property type="entry name" value="REC_hyHK_CKI1_RcsC-like"/>
    <property type="match status" value="1"/>
</dbReference>
<dbReference type="SMART" id="SM00331">
    <property type="entry name" value="PP2C_SIG"/>
    <property type="match status" value="1"/>
</dbReference>
<dbReference type="Proteomes" id="UP001158360">
    <property type="component" value="Unassembled WGS sequence"/>
</dbReference>
<dbReference type="Proteomes" id="UP001161707">
    <property type="component" value="Unassembled WGS sequence"/>
</dbReference>
<reference evidence="5" key="1">
    <citation type="submission" date="2022-09" db="EMBL/GenBank/DDBJ databases">
        <title>Intensive care unit water sources are persistently colonized with multi-drug resistant bacteria and are the site of extensive horizontal gene transfer of antibiotic resistance genes.</title>
        <authorList>
            <person name="Diorio-Toth L."/>
        </authorList>
    </citation>
    <scope>NUCLEOTIDE SEQUENCE</scope>
    <source>
        <strain evidence="5">GD03711</strain>
        <strain evidence="4">GD04139</strain>
    </source>
</reference>
<proteinExistence type="predicted"/>
<evidence type="ECO:0000256" key="1">
    <source>
        <dbReference type="ARBA" id="ARBA00022801"/>
    </source>
</evidence>
<evidence type="ECO:0000313" key="5">
    <source>
        <dbReference type="EMBL" id="MDH1481222.1"/>
    </source>
</evidence>
<organism evidence="5 6">
    <name type="scientific">Enterobacter cloacae</name>
    <dbReference type="NCBI Taxonomy" id="550"/>
    <lineage>
        <taxon>Bacteria</taxon>
        <taxon>Pseudomonadati</taxon>
        <taxon>Pseudomonadota</taxon>
        <taxon>Gammaproteobacteria</taxon>
        <taxon>Enterobacterales</taxon>
        <taxon>Enterobacteriaceae</taxon>
        <taxon>Enterobacter</taxon>
        <taxon>Enterobacter cloacae complex</taxon>
    </lineage>
</organism>
<dbReference type="GO" id="GO:0000160">
    <property type="term" value="P:phosphorelay signal transduction system"/>
    <property type="evidence" value="ECO:0007669"/>
    <property type="project" value="InterPro"/>
</dbReference>
<evidence type="ECO:0000259" key="3">
    <source>
        <dbReference type="PROSITE" id="PS50110"/>
    </source>
</evidence>
<dbReference type="EMBL" id="JAODZM010000007">
    <property type="protein sequence ID" value="MDH0195185.1"/>
    <property type="molecule type" value="Genomic_DNA"/>
</dbReference>
<dbReference type="PANTHER" id="PTHR43156">
    <property type="entry name" value="STAGE II SPORULATION PROTEIN E-RELATED"/>
    <property type="match status" value="1"/>
</dbReference>
<dbReference type="SMART" id="SM00448">
    <property type="entry name" value="REC"/>
    <property type="match status" value="1"/>
</dbReference>
<keyword evidence="2" id="KW-0597">Phosphoprotein</keyword>
<feature type="modified residue" description="4-aspartylphosphate" evidence="2">
    <location>
        <position position="54"/>
    </location>
</feature>
<dbReference type="Pfam" id="PF00072">
    <property type="entry name" value="Response_reg"/>
    <property type="match status" value="1"/>
</dbReference>
<name>A0AA42UCX8_ENTCL</name>
<keyword evidence="1" id="KW-0378">Hydrolase</keyword>
<sequence length="406" mass="44961">MSALHVLIVEDSLIYRRLLSRMLTQWGYIVSEAENGVAALEILASEPVSMVISDWEMPVMDGLALCKAIRSREWGHYVYVILLTARENTGDLTQGFHAGADDFLSKPVEQAELRARLHAGGRILTLEATLAAHNKRLSEALHQLEQDLELAARVQHSVLPSHRLRYGNYFSDWLFLPSAWVSGDVFNIFALDSHLGFYCVDVSGHGVGAAMMSLAVARQFLHGRVVDRFLFTEAGGVQSPAEVIRILNSRFCSEENDITSYFTIIYGVIDPATGQGLLCQAGHPTPVIVNADSAVTAVGDGGPPVGLIPDLSWDDVAFTLNPGDRLCLFSDGITECENVEGEQFGPQRLQRWLHQHARLPVDELLSQFGQHLTDWRNAHRDEPTALTDDVSLLVIERQGEQNDDEH</sequence>
<dbReference type="InterPro" id="IPR036457">
    <property type="entry name" value="PPM-type-like_dom_sf"/>
</dbReference>
<gene>
    <name evidence="5" type="ORF">N5E88_17300</name>
    <name evidence="4" type="ORF">N7383_06050</name>
</gene>
<protein>
    <submittedName>
        <fullName evidence="5">SpoIIE family protein phosphatase</fullName>
    </submittedName>
</protein>
<dbReference type="InterPro" id="IPR001932">
    <property type="entry name" value="PPM-type_phosphatase-like_dom"/>
</dbReference>
<accession>A0AA42UCX8</accession>
<dbReference type="Gene3D" id="3.40.50.2300">
    <property type="match status" value="1"/>
</dbReference>